<dbReference type="PANTHER" id="PTHR42849:SF1">
    <property type="entry name" value="N-ACETYLNEURAMINATE LYASE"/>
    <property type="match status" value="1"/>
</dbReference>
<dbReference type="Proteomes" id="UP001155077">
    <property type="component" value="Unassembled WGS sequence"/>
</dbReference>
<dbReference type="SUPFAM" id="SSF51569">
    <property type="entry name" value="Aldolase"/>
    <property type="match status" value="1"/>
</dbReference>
<gene>
    <name evidence="4" type="ORF">NE848_03615</name>
</gene>
<dbReference type="Gene3D" id="3.20.20.70">
    <property type="entry name" value="Aldolase class I"/>
    <property type="match status" value="1"/>
</dbReference>
<dbReference type="EMBL" id="JAMSCK010000001">
    <property type="protein sequence ID" value="MCM8568449.1"/>
    <property type="molecule type" value="Genomic_DNA"/>
</dbReference>
<dbReference type="InterPro" id="IPR013785">
    <property type="entry name" value="Aldolase_TIM"/>
</dbReference>
<dbReference type="InterPro" id="IPR020625">
    <property type="entry name" value="Schiff_base-form_aldolases_AS"/>
</dbReference>
<dbReference type="SMART" id="SM01130">
    <property type="entry name" value="DHDPS"/>
    <property type="match status" value="1"/>
</dbReference>
<protein>
    <submittedName>
        <fullName evidence="4">Dihydrodipicolinate synthase family protein</fullName>
    </submittedName>
</protein>
<keyword evidence="2" id="KW-0704">Schiff base</keyword>
<keyword evidence="5" id="KW-1185">Reference proteome</keyword>
<accession>A0ABT0YYN8</accession>
<dbReference type="PROSITE" id="PS00666">
    <property type="entry name" value="DHDPS_2"/>
    <property type="match status" value="1"/>
</dbReference>
<comment type="similarity">
    <text evidence="3">Belongs to the DapA family.</text>
</comment>
<dbReference type="Pfam" id="PF00701">
    <property type="entry name" value="DHDPS"/>
    <property type="match status" value="1"/>
</dbReference>
<evidence type="ECO:0000313" key="4">
    <source>
        <dbReference type="EMBL" id="MCM8568449.1"/>
    </source>
</evidence>
<dbReference type="PANTHER" id="PTHR42849">
    <property type="entry name" value="N-ACETYLNEURAMINATE LYASE"/>
    <property type="match status" value="1"/>
</dbReference>
<organism evidence="4 5">
    <name type="scientific">Gramella jeungdoensis</name>
    <dbReference type="NCBI Taxonomy" id="708091"/>
    <lineage>
        <taxon>Bacteria</taxon>
        <taxon>Pseudomonadati</taxon>
        <taxon>Bacteroidota</taxon>
        <taxon>Flavobacteriia</taxon>
        <taxon>Flavobacteriales</taxon>
        <taxon>Flavobacteriaceae</taxon>
        <taxon>Christiangramia</taxon>
    </lineage>
</organism>
<sequence length="321" mass="35641">MDRNSEKNQFRGIIPPMITPLLNEDELDFEGLGKLINHIVVGGVHGIFILGTTGESTSLPYPIRHRLVEETCNLVKKRVPILVGITDTAVSESLKLAQTAKYSGASALVAAPPYYFNLGQPELIEYYEYLADRLPLPLFLYNMPSHTKINIEPETVKKLSEHENIIGLKDSSGNTAYFNKLLFHMKDDPGFSLFVGPEEIMAETVLLGGHGGVNGGANMFPELYVKLYDAAVTGDIKKVRELHALVMNISAGLYSLGKFGSSYLKGLKCALHLLGICNDYMSSPLNKFRKEEKSRLVVNLEEIQKKLQASKILTQNKKKDQ</sequence>
<evidence type="ECO:0000313" key="5">
    <source>
        <dbReference type="Proteomes" id="UP001155077"/>
    </source>
</evidence>
<name>A0ABT0YYN8_9FLAO</name>
<reference evidence="4" key="1">
    <citation type="submission" date="2022-06" db="EMBL/GenBank/DDBJ databases">
        <title>Gramella sediminis sp. nov., isolated from deep-sea sediment of the Indian Ocean.</title>
        <authorList>
            <person name="Yang L."/>
        </authorList>
    </citation>
    <scope>NUCLEOTIDE SEQUENCE</scope>
    <source>
        <strain evidence="4">HMD3159</strain>
    </source>
</reference>
<comment type="caution">
    <text evidence="4">The sequence shown here is derived from an EMBL/GenBank/DDBJ whole genome shotgun (WGS) entry which is preliminary data.</text>
</comment>
<evidence type="ECO:0000256" key="3">
    <source>
        <dbReference type="PIRNR" id="PIRNR001365"/>
    </source>
</evidence>
<dbReference type="InterPro" id="IPR002220">
    <property type="entry name" value="DapA-like"/>
</dbReference>
<keyword evidence="1 3" id="KW-0456">Lyase</keyword>
<evidence type="ECO:0000256" key="2">
    <source>
        <dbReference type="ARBA" id="ARBA00023270"/>
    </source>
</evidence>
<dbReference type="PRINTS" id="PR00146">
    <property type="entry name" value="DHPICSNTHASE"/>
</dbReference>
<dbReference type="PIRSF" id="PIRSF001365">
    <property type="entry name" value="DHDPS"/>
    <property type="match status" value="1"/>
</dbReference>
<dbReference type="RefSeq" id="WP_252110843.1">
    <property type="nucleotide sequence ID" value="NZ_JAMSCK010000001.1"/>
</dbReference>
<evidence type="ECO:0000256" key="1">
    <source>
        <dbReference type="ARBA" id="ARBA00023239"/>
    </source>
</evidence>
<dbReference type="CDD" id="cd00408">
    <property type="entry name" value="DHDPS-like"/>
    <property type="match status" value="1"/>
</dbReference>
<proteinExistence type="inferred from homology"/>